<organism evidence="1 2">
    <name type="scientific">Thioalkalivibrio sulfidiphilus (strain HL-EbGR7)</name>
    <dbReference type="NCBI Taxonomy" id="396588"/>
    <lineage>
        <taxon>Bacteria</taxon>
        <taxon>Pseudomonadati</taxon>
        <taxon>Pseudomonadota</taxon>
        <taxon>Gammaproteobacteria</taxon>
        <taxon>Chromatiales</taxon>
        <taxon>Ectothiorhodospiraceae</taxon>
        <taxon>Thioalkalivibrio</taxon>
    </lineage>
</organism>
<dbReference type="STRING" id="396588.Tgr7_2702"/>
<dbReference type="HOGENOM" id="CLU_1314905_0_0_6"/>
<dbReference type="OrthoDB" id="7066293at2"/>
<reference evidence="1 2" key="1">
    <citation type="journal article" date="2011" name="Stand. Genomic Sci.">
        <title>Complete genome sequence of 'Thioalkalivibrio sulfidophilus' HL-EbGr7.</title>
        <authorList>
            <person name="Muyzer G."/>
            <person name="Sorokin D.Y."/>
            <person name="Mavromatis K."/>
            <person name="Lapidus A."/>
            <person name="Clum A."/>
            <person name="Ivanova N."/>
            <person name="Pati A."/>
            <person name="d'Haeseleer P."/>
            <person name="Woyke T."/>
            <person name="Kyrpides N.C."/>
        </authorList>
    </citation>
    <scope>NUCLEOTIDE SEQUENCE [LARGE SCALE GENOMIC DNA]</scope>
    <source>
        <strain evidence="1 2">HL-EbGR7</strain>
    </source>
</reference>
<proteinExistence type="predicted"/>
<evidence type="ECO:0000313" key="1">
    <source>
        <dbReference type="EMBL" id="ACL73777.1"/>
    </source>
</evidence>
<name>B8GMW2_THISH</name>
<dbReference type="AlphaFoldDB" id="B8GMW2"/>
<evidence type="ECO:0000313" key="2">
    <source>
        <dbReference type="Proteomes" id="UP000002383"/>
    </source>
</evidence>
<gene>
    <name evidence="1" type="ordered locus">Tgr7_2702</name>
</gene>
<keyword evidence="2" id="KW-1185">Reference proteome</keyword>
<dbReference type="Proteomes" id="UP000002383">
    <property type="component" value="Chromosome"/>
</dbReference>
<dbReference type="eggNOG" id="ENOG502ZN4H">
    <property type="taxonomic scope" value="Bacteria"/>
</dbReference>
<dbReference type="KEGG" id="tgr:Tgr7_2702"/>
<sequence>MQTDSEINKLIKTKLAYIDQDCESETRKEVNDLYSNIKYESGRLRVPDFQSVANIMVSVISCKEKRFNAEISRILSTSGGFHSTDELERAKKHVAGYFEGERYLHRFEGFLGGVERAAARYGLKFDRRAYRTDIASSLYEAGVQNSTRRALASVHAELAIHLRNDRVKTPEILPGANDIVDLKPNFMGLGINFNALIKRIQAKCRNDKT</sequence>
<protein>
    <submittedName>
        <fullName evidence="1">Uncharacterized protein</fullName>
    </submittedName>
</protein>
<dbReference type="EMBL" id="CP001339">
    <property type="protein sequence ID" value="ACL73777.1"/>
    <property type="molecule type" value="Genomic_DNA"/>
</dbReference>
<dbReference type="RefSeq" id="WP_012639252.1">
    <property type="nucleotide sequence ID" value="NC_011901.1"/>
</dbReference>
<accession>B8GMW2</accession>